<dbReference type="AlphaFoldDB" id="A0A378K3A4"/>
<dbReference type="RefSeq" id="WP_028382897.1">
    <property type="nucleotide sequence ID" value="NZ_LNYN01000020.1"/>
</dbReference>
<feature type="domain" description="AbiEi antitoxin N-terminal" evidence="1">
    <location>
        <begin position="19"/>
        <end position="52"/>
    </location>
</feature>
<dbReference type="Proteomes" id="UP000054985">
    <property type="component" value="Unassembled WGS sequence"/>
</dbReference>
<dbReference type="Pfam" id="PF13338">
    <property type="entry name" value="AbiEi_4"/>
    <property type="match status" value="1"/>
</dbReference>
<evidence type="ECO:0000313" key="3">
    <source>
        <dbReference type="EMBL" id="STX64172.1"/>
    </source>
</evidence>
<sequence>MKPKIALEKLKKLLSAMSFTSKEAKACGVSSEQLAYYIHTGDIERLGRGLYRGIMAPTMISFQWEDLVVAVRNTEDGVICLTSALALYELTDEIPRQHWIAIRHGTRHQANASVKVVRMRNYTLGKTSIDIEGTAVPIFDKERTILDAFRYLSKETALKALRTSLQQPLAKRIDIEKLRTYAKKMRVNIESYLLAMTL</sequence>
<name>A0A378K3A4_9GAMM</name>
<reference evidence="2 4" key="1">
    <citation type="submission" date="2015-11" db="EMBL/GenBank/DDBJ databases">
        <title>Genomic analysis of 38 Legionella species identifies large and diverse effector repertoires.</title>
        <authorList>
            <person name="Burstein D."/>
            <person name="Amaro F."/>
            <person name="Zusman T."/>
            <person name="Lifshitz Z."/>
            <person name="Cohen O."/>
            <person name="Gilbert J.A."/>
            <person name="Pupko T."/>
            <person name="Shuman H.A."/>
            <person name="Segal G."/>
        </authorList>
    </citation>
    <scope>NUCLEOTIDE SEQUENCE [LARGE SCALE GENOMIC DNA]</scope>
    <source>
        <strain evidence="2 4">ATCC 43877</strain>
    </source>
</reference>
<proteinExistence type="predicted"/>
<accession>A0A378K3A4</accession>
<dbReference type="InterPro" id="IPR025159">
    <property type="entry name" value="AbiEi_N"/>
</dbReference>
<gene>
    <name evidence="2" type="ORF">Lmor_1850</name>
    <name evidence="3" type="ORF">NCTC12239_03134</name>
</gene>
<reference evidence="3 5" key="2">
    <citation type="submission" date="2018-06" db="EMBL/GenBank/DDBJ databases">
        <authorList>
            <consortium name="Pathogen Informatics"/>
            <person name="Doyle S."/>
        </authorList>
    </citation>
    <scope>NUCLEOTIDE SEQUENCE [LARGE SCALE GENOMIC DNA]</scope>
    <source>
        <strain evidence="3 5">NCTC12239</strain>
    </source>
</reference>
<dbReference type="EMBL" id="LNYN01000020">
    <property type="protein sequence ID" value="KTD34453.1"/>
    <property type="molecule type" value="Genomic_DNA"/>
</dbReference>
<dbReference type="EMBL" id="UGOG01000001">
    <property type="protein sequence ID" value="STX64172.1"/>
    <property type="molecule type" value="Genomic_DNA"/>
</dbReference>
<evidence type="ECO:0000313" key="2">
    <source>
        <dbReference type="EMBL" id="KTD34453.1"/>
    </source>
</evidence>
<evidence type="ECO:0000313" key="5">
    <source>
        <dbReference type="Proteomes" id="UP000254040"/>
    </source>
</evidence>
<keyword evidence="4" id="KW-1185">Reference proteome</keyword>
<dbReference type="STRING" id="39962.Lmor_1850"/>
<organism evidence="3 5">
    <name type="scientific">Legionella moravica</name>
    <dbReference type="NCBI Taxonomy" id="39962"/>
    <lineage>
        <taxon>Bacteria</taxon>
        <taxon>Pseudomonadati</taxon>
        <taxon>Pseudomonadota</taxon>
        <taxon>Gammaproteobacteria</taxon>
        <taxon>Legionellales</taxon>
        <taxon>Legionellaceae</taxon>
        <taxon>Legionella</taxon>
    </lineage>
</organism>
<protein>
    <recommendedName>
        <fullName evidence="1">AbiEi antitoxin N-terminal domain-containing protein</fullName>
    </recommendedName>
</protein>
<dbReference type="Proteomes" id="UP000254040">
    <property type="component" value="Unassembled WGS sequence"/>
</dbReference>
<evidence type="ECO:0000259" key="1">
    <source>
        <dbReference type="Pfam" id="PF13338"/>
    </source>
</evidence>
<dbReference type="OrthoDB" id="9789781at2"/>
<evidence type="ECO:0000313" key="4">
    <source>
        <dbReference type="Proteomes" id="UP000054985"/>
    </source>
</evidence>